<feature type="region of interest" description="Disordered" evidence="5">
    <location>
        <begin position="1"/>
        <end position="24"/>
    </location>
</feature>
<reference evidence="8" key="1">
    <citation type="journal article" date="2014" name="Proc. Natl. Acad. Sci. U.S.A.">
        <title>Extensive sampling of basidiomycete genomes demonstrates inadequacy of the white-rot/brown-rot paradigm for wood decay fungi.</title>
        <authorList>
            <person name="Riley R."/>
            <person name="Salamov A.A."/>
            <person name="Brown D.W."/>
            <person name="Nagy L.G."/>
            <person name="Floudas D."/>
            <person name="Held B.W."/>
            <person name="Levasseur A."/>
            <person name="Lombard V."/>
            <person name="Morin E."/>
            <person name="Otillar R."/>
            <person name="Lindquist E.A."/>
            <person name="Sun H."/>
            <person name="LaButti K.M."/>
            <person name="Schmutz J."/>
            <person name="Jabbour D."/>
            <person name="Luo H."/>
            <person name="Baker S.E."/>
            <person name="Pisabarro A.G."/>
            <person name="Walton J.D."/>
            <person name="Blanchette R.A."/>
            <person name="Henrissat B."/>
            <person name="Martin F."/>
            <person name="Cullen D."/>
            <person name="Hibbett D.S."/>
            <person name="Grigoriev I.V."/>
        </authorList>
    </citation>
    <scope>NUCLEOTIDE SEQUENCE [LARGE SCALE GENOMIC DNA]</scope>
    <source>
        <strain evidence="8">FD-172 SS1</strain>
    </source>
</reference>
<dbReference type="EMBL" id="KL198068">
    <property type="protein sequence ID" value="KDQ10410.1"/>
    <property type="molecule type" value="Genomic_DNA"/>
</dbReference>
<keyword evidence="8" id="KW-1185">Reference proteome</keyword>
<dbReference type="AlphaFoldDB" id="A0A067M6U6"/>
<proteinExistence type="inferred from homology"/>
<dbReference type="PANTHER" id="PTHR44051">
    <property type="entry name" value="GLUTATHIONE S-TRANSFERASE-RELATED"/>
    <property type="match status" value="1"/>
</dbReference>
<dbReference type="Gene3D" id="1.20.1050.10">
    <property type="match status" value="1"/>
</dbReference>
<name>A0A067M6U6_BOTB1</name>
<dbReference type="GO" id="GO:0004602">
    <property type="term" value="F:glutathione peroxidase activity"/>
    <property type="evidence" value="ECO:0007669"/>
    <property type="project" value="UniProtKB-ARBA"/>
</dbReference>
<dbReference type="InParanoid" id="A0A067M6U6"/>
<dbReference type="InterPro" id="IPR004045">
    <property type="entry name" value="Glutathione_S-Trfase_N"/>
</dbReference>
<dbReference type="InterPro" id="IPR036249">
    <property type="entry name" value="Thioredoxin-like_sf"/>
</dbReference>
<dbReference type="SFLD" id="SFLDS00019">
    <property type="entry name" value="Glutathione_Transferase_(cytos"/>
    <property type="match status" value="1"/>
</dbReference>
<dbReference type="Gene3D" id="3.40.30.10">
    <property type="entry name" value="Glutaredoxin"/>
    <property type="match status" value="1"/>
</dbReference>
<dbReference type="PROSITE" id="PS50404">
    <property type="entry name" value="GST_NTER"/>
    <property type="match status" value="1"/>
</dbReference>
<dbReference type="SUPFAM" id="SSF47616">
    <property type="entry name" value="GST C-terminal domain-like"/>
    <property type="match status" value="1"/>
</dbReference>
<feature type="domain" description="GST N-terminal" evidence="6">
    <location>
        <begin position="79"/>
        <end position="160"/>
    </location>
</feature>
<accession>A0A067M6U6</accession>
<keyword evidence="3" id="KW-0808">Transferase</keyword>
<dbReference type="PANTHER" id="PTHR44051:SF9">
    <property type="entry name" value="GLUTATHIONE S-TRANSFERASE 1"/>
    <property type="match status" value="1"/>
</dbReference>
<protein>
    <recommendedName>
        <fullName evidence="2">glutathione transferase</fullName>
        <ecNumber evidence="2">2.5.1.18</ecNumber>
    </recommendedName>
</protein>
<dbReference type="GO" id="GO:0004364">
    <property type="term" value="F:glutathione transferase activity"/>
    <property type="evidence" value="ECO:0007669"/>
    <property type="project" value="UniProtKB-EC"/>
</dbReference>
<dbReference type="Pfam" id="PF02798">
    <property type="entry name" value="GST_N"/>
    <property type="match status" value="1"/>
</dbReference>
<dbReference type="EC" id="2.5.1.18" evidence="2"/>
<dbReference type="FunFam" id="3.40.30.10:FF:000156">
    <property type="entry name" value="Glutathione S-transferase 1"/>
    <property type="match status" value="1"/>
</dbReference>
<sequence length="300" mass="32640">MAEENSPIVSPSAQPVEAELQAVGADIQPTVEEPPVTDIADAQPAAEAPVIREAQPTAEAAAQPISKAEPAAAVSAPSESTLVVHHLNNSRSQRILWLLEELEIPYSIKKYERTPTMVAPKELKDVHPLGKSPVITDGDLTIAESGAIVEYIIAKYAKGRCQPPDSGFVDNLYFSHYAEGTIMPVLFNKLIFTLIPARAPFLIRPVARVICAGVTKTLVEPQLRTNGEMIEKHLEKTNGGWFAGGDVPTAADFMMLFPMEAIVKRAPDCLGEKSKAYVEMIHARPAYKRALEKGGRYEFA</sequence>
<gene>
    <name evidence="7" type="ORF">BOTBODRAFT_163976</name>
</gene>
<dbReference type="HOGENOM" id="CLU_011226_15_0_1"/>
<evidence type="ECO:0000256" key="1">
    <source>
        <dbReference type="ARBA" id="ARBA00007409"/>
    </source>
</evidence>
<dbReference type="FunCoup" id="A0A067M6U6">
    <property type="interactions" value="310"/>
</dbReference>
<evidence type="ECO:0000256" key="5">
    <source>
        <dbReference type="SAM" id="MobiDB-lite"/>
    </source>
</evidence>
<evidence type="ECO:0000313" key="8">
    <source>
        <dbReference type="Proteomes" id="UP000027195"/>
    </source>
</evidence>
<evidence type="ECO:0000259" key="6">
    <source>
        <dbReference type="PROSITE" id="PS50404"/>
    </source>
</evidence>
<dbReference type="OrthoDB" id="2098326at2759"/>
<evidence type="ECO:0000256" key="3">
    <source>
        <dbReference type="ARBA" id="ARBA00022679"/>
    </source>
</evidence>
<organism evidence="7 8">
    <name type="scientific">Botryobasidium botryosum (strain FD-172 SS1)</name>
    <dbReference type="NCBI Taxonomy" id="930990"/>
    <lineage>
        <taxon>Eukaryota</taxon>
        <taxon>Fungi</taxon>
        <taxon>Dikarya</taxon>
        <taxon>Basidiomycota</taxon>
        <taxon>Agaricomycotina</taxon>
        <taxon>Agaricomycetes</taxon>
        <taxon>Cantharellales</taxon>
        <taxon>Botryobasidiaceae</taxon>
        <taxon>Botryobasidium</taxon>
    </lineage>
</organism>
<dbReference type="CDD" id="cd03046">
    <property type="entry name" value="GST_N_GTT1_like"/>
    <property type="match status" value="1"/>
</dbReference>
<dbReference type="InterPro" id="IPR036282">
    <property type="entry name" value="Glutathione-S-Trfase_C_sf"/>
</dbReference>
<dbReference type="SUPFAM" id="SSF52833">
    <property type="entry name" value="Thioredoxin-like"/>
    <property type="match status" value="1"/>
</dbReference>
<evidence type="ECO:0000256" key="2">
    <source>
        <dbReference type="ARBA" id="ARBA00012452"/>
    </source>
</evidence>
<evidence type="ECO:0000256" key="4">
    <source>
        <dbReference type="ARBA" id="ARBA00047960"/>
    </source>
</evidence>
<evidence type="ECO:0000313" key="7">
    <source>
        <dbReference type="EMBL" id="KDQ10410.1"/>
    </source>
</evidence>
<dbReference type="SFLD" id="SFLDG00358">
    <property type="entry name" value="Main_(cytGST)"/>
    <property type="match status" value="1"/>
</dbReference>
<dbReference type="InterPro" id="IPR040079">
    <property type="entry name" value="Glutathione_S-Trfase"/>
</dbReference>
<dbReference type="GO" id="GO:0005737">
    <property type="term" value="C:cytoplasm"/>
    <property type="evidence" value="ECO:0007669"/>
    <property type="project" value="UniProtKB-ARBA"/>
</dbReference>
<comment type="catalytic activity">
    <reaction evidence="4">
        <text>RX + glutathione = an S-substituted glutathione + a halide anion + H(+)</text>
        <dbReference type="Rhea" id="RHEA:16437"/>
        <dbReference type="ChEBI" id="CHEBI:15378"/>
        <dbReference type="ChEBI" id="CHEBI:16042"/>
        <dbReference type="ChEBI" id="CHEBI:17792"/>
        <dbReference type="ChEBI" id="CHEBI:57925"/>
        <dbReference type="ChEBI" id="CHEBI:90779"/>
        <dbReference type="EC" id="2.5.1.18"/>
    </reaction>
</comment>
<dbReference type="STRING" id="930990.A0A067M6U6"/>
<comment type="similarity">
    <text evidence="1">Belongs to the GST superfamily.</text>
</comment>
<dbReference type="Proteomes" id="UP000027195">
    <property type="component" value="Unassembled WGS sequence"/>
</dbReference>